<gene>
    <name evidence="1" type="ORF">GCM10009114_20210</name>
</gene>
<reference evidence="2" key="1">
    <citation type="journal article" date="2019" name="Int. J. Syst. Evol. Microbiol.">
        <title>The Global Catalogue of Microorganisms (GCM) 10K type strain sequencing project: providing services to taxonomists for standard genome sequencing and annotation.</title>
        <authorList>
            <consortium name="The Broad Institute Genomics Platform"/>
            <consortium name="The Broad Institute Genome Sequencing Center for Infectious Disease"/>
            <person name="Wu L."/>
            <person name="Ma J."/>
        </authorList>
    </citation>
    <scope>NUCLEOTIDE SEQUENCE [LARGE SCALE GENOMIC DNA]</scope>
    <source>
        <strain evidence="2">JCM 15896</strain>
    </source>
</reference>
<name>A0ABP3WYY7_9ALTE</name>
<organism evidence="1 2">
    <name type="scientific">Aliiglaciecola litoralis</name>
    <dbReference type="NCBI Taxonomy" id="582857"/>
    <lineage>
        <taxon>Bacteria</taxon>
        <taxon>Pseudomonadati</taxon>
        <taxon>Pseudomonadota</taxon>
        <taxon>Gammaproteobacteria</taxon>
        <taxon>Alteromonadales</taxon>
        <taxon>Alteromonadaceae</taxon>
        <taxon>Aliiglaciecola</taxon>
    </lineage>
</organism>
<sequence length="265" mass="31610">MDYISEMFSKDIQEHFFHSVRNQLSEKKHKIALVSTPRVGSTMFSNKLSPIAGKSIYREWLHDKYCIAFQQLTGKDFDPFVYLEQVLNLFNPKTNTFILNVHIHQYEYWKTNYQIDVFEYFQFDRVYYIRRDNFFDQVFSFAIAMKSGLWGSEIEEALKIGKDYKVLVSEEDIVTAITFLKKQQENYKILVEKHTDYIFSAERIMENQGTDEVSYLIKDVGIDIPDNIILKTQRHQPQKQRSVSCPKNKFEMKKYFTKYMLQHSA</sequence>
<evidence type="ECO:0008006" key="3">
    <source>
        <dbReference type="Google" id="ProtNLM"/>
    </source>
</evidence>
<keyword evidence="2" id="KW-1185">Reference proteome</keyword>
<dbReference type="Gene3D" id="3.40.50.300">
    <property type="entry name" value="P-loop containing nucleotide triphosphate hydrolases"/>
    <property type="match status" value="1"/>
</dbReference>
<dbReference type="EMBL" id="BAAAFD010000005">
    <property type="protein sequence ID" value="GAA0856829.1"/>
    <property type="molecule type" value="Genomic_DNA"/>
</dbReference>
<dbReference type="InterPro" id="IPR027417">
    <property type="entry name" value="P-loop_NTPase"/>
</dbReference>
<evidence type="ECO:0000313" key="1">
    <source>
        <dbReference type="EMBL" id="GAA0856829.1"/>
    </source>
</evidence>
<dbReference type="Proteomes" id="UP001500359">
    <property type="component" value="Unassembled WGS sequence"/>
</dbReference>
<accession>A0ABP3WYY7</accession>
<comment type="caution">
    <text evidence="1">The sequence shown here is derived from an EMBL/GenBank/DDBJ whole genome shotgun (WGS) entry which is preliminary data.</text>
</comment>
<protein>
    <recommendedName>
        <fullName evidence="3">Sulphotransferase Stf0 domain-containing protein</fullName>
    </recommendedName>
</protein>
<dbReference type="RefSeq" id="WP_343859476.1">
    <property type="nucleotide sequence ID" value="NZ_BAAAFD010000005.1"/>
</dbReference>
<proteinExistence type="predicted"/>
<evidence type="ECO:0000313" key="2">
    <source>
        <dbReference type="Proteomes" id="UP001500359"/>
    </source>
</evidence>